<dbReference type="Proteomes" id="UP000669133">
    <property type="component" value="Unassembled WGS sequence"/>
</dbReference>
<proteinExistence type="predicted"/>
<dbReference type="OrthoDB" id="4003546at2759"/>
<dbReference type="GeneID" id="93648836"/>
<sequence length="874" mass="101661">MEVPSLCDPQYNEKYEVVHRQIAKAFPCDDKARASPKAGIPQTRNHLSKEFNDLNKLIAKSKNALNESNKSLDMTSTDKQIDTTMINDGDKNLYDPADEFYNEILELDKFSIHVNVSPFIFCANAYSIKRFAEVLSVEKSDVDKVHMHLNQLRGIGRLSLKLYWQEYLGKELNSEELNYPEIVAASGIFNALDTRLRRMLKSATHGELQYSFVFYQYLGLLVVKNGQLSSHFILSLAKFTEKSNIVQYHYANGDTSEEVDTDDAISSVENDDTIDSKKKSSFAEYTLKLLGKRIELLQGHTTKKKDLLLSVKERFPELRKDANMGTFGQLITTDYRKYALEFLKIQEPRLSFALKFHLIKVFSMSNFELPVIYNHAPQTASPYQILAPVINPNLPNRILLLSRRLYFGNSEKGRFMGQTIQNFELFGNISYAFFIRLALERVQSTTLTSNQLRKIREIVETLSFKSYIVDLMEFFENQNERISYMSNIEKIRSDQLIYLDQFNSIFACLSEGQKENWCNDLITKIVTVVSQLDWQYIDEFLVELRLQLLKRKEFLDSLASPTSNQTKSSTLRKLQKMPLPLTQMEYSLYYNLGMEYLSYLNVKYHIPQSLGQYRRCLDLFEEKLLRTFGFDSVTRLGYSMNDIKDESIGIKVIKEITTHEEKLDKSFSGISLNHKLKFRLGKPGAPFWNYTSSQLNPPKLNLETTMNKFLLINHKVASEFFKEIGTDQHDAVKALFKYGDLGFRYYRFIVLYFLSRSKLSPMVQESVFNIFTDKAFKKKLNFVSGVSSPFLGDLKTNHIYHRVVASMANTEYLDLYYHHQAFNQFIAMQYSNNKDELNKWIKGLMDPLIRQLEECAEDYDRQAVLYRFELAYKK</sequence>
<protein>
    <submittedName>
        <fullName evidence="1">Uncharacterized protein</fullName>
    </submittedName>
</protein>
<dbReference type="EMBL" id="JAEOAQ010000001">
    <property type="protein sequence ID" value="KAG5421117.1"/>
    <property type="molecule type" value="Genomic_DNA"/>
</dbReference>
<evidence type="ECO:0000313" key="1">
    <source>
        <dbReference type="EMBL" id="KAG5421117.1"/>
    </source>
</evidence>
<accession>A0A8H8DD86</accession>
<evidence type="ECO:0000313" key="2">
    <source>
        <dbReference type="Proteomes" id="UP000669133"/>
    </source>
</evidence>
<comment type="caution">
    <text evidence="1">The sequence shown here is derived from an EMBL/GenBank/DDBJ whole genome shotgun (WGS) entry which is preliminary data.</text>
</comment>
<dbReference type="RefSeq" id="XP_067550233.1">
    <property type="nucleotide sequence ID" value="XM_067690885.1"/>
</dbReference>
<reference evidence="1 2" key="1">
    <citation type="submission" date="2020-12" db="EMBL/GenBank/DDBJ databases">
        <title>Effect of drift, selection, and recombination on the evolution of hybrid genomes in Candida yeast pathogens.</title>
        <authorList>
            <person name="Mixao V."/>
            <person name="Ksiezopolska E."/>
            <person name="Saus E."/>
            <person name="Boekhout T."/>
            <person name="Gacser A."/>
            <person name="Gabaldon T."/>
        </authorList>
    </citation>
    <scope>NUCLEOTIDE SEQUENCE [LARGE SCALE GENOMIC DNA]</scope>
    <source>
        <strain evidence="1 2">BP57</strain>
    </source>
</reference>
<dbReference type="AlphaFoldDB" id="A0A8H8DD86"/>
<organism evidence="1 2">
    <name type="scientific">Candida metapsilosis</name>
    <dbReference type="NCBI Taxonomy" id="273372"/>
    <lineage>
        <taxon>Eukaryota</taxon>
        <taxon>Fungi</taxon>
        <taxon>Dikarya</taxon>
        <taxon>Ascomycota</taxon>
        <taxon>Saccharomycotina</taxon>
        <taxon>Pichiomycetes</taxon>
        <taxon>Debaryomycetaceae</taxon>
        <taxon>Candida/Lodderomyces clade</taxon>
        <taxon>Candida</taxon>
    </lineage>
</organism>
<name>A0A8H8DD86_9ASCO</name>
<keyword evidence="2" id="KW-1185">Reference proteome</keyword>
<gene>
    <name evidence="1" type="ORF">I9W82_000207</name>
</gene>